<evidence type="ECO:0000313" key="3">
    <source>
        <dbReference type="Proteomes" id="UP000270046"/>
    </source>
</evidence>
<dbReference type="AlphaFoldDB" id="A0A494W4K8"/>
<dbReference type="OrthoDB" id="1652165at2"/>
<keyword evidence="1" id="KW-0732">Signal</keyword>
<accession>A0A494W4K8</accession>
<organism evidence="2 3">
    <name type="scientific">Mucilaginibacter celer</name>
    <dbReference type="NCBI Taxonomy" id="2305508"/>
    <lineage>
        <taxon>Bacteria</taxon>
        <taxon>Pseudomonadati</taxon>
        <taxon>Bacteroidota</taxon>
        <taxon>Sphingobacteriia</taxon>
        <taxon>Sphingobacteriales</taxon>
        <taxon>Sphingobacteriaceae</taxon>
        <taxon>Mucilaginibacter</taxon>
    </lineage>
</organism>
<sequence>MRPDVAKIFLMLMIAFVFTKAKAQSVVCTGSLGDPVLKYTFGAGPNYGAPLGTDFTDFIYTQACPADGQYTIVNSGNINPRNGGGNCHPGGWQPLPHDHTGDPNGYMMIVNASHDPSTFFTYKIPNGVLCPDTKYEFSAFILNLIVKELAGPGFSRPDIVFSITRADGTKVTYDTGAIPESANPDDWRKYSMPFRTPRGNTAITLEMVNKSPGGTGNDLALDDIEFRACGPAIPVGFGAVGNTQPQPACSGDPKTYHLVANPGAGYDDPKYQWQNSFDKGTTWTDIQDPKATSPNYDLTLDGTKPPGTYQYRLAVAEGRNINSPGCRTYSGVLTINMDSYPVVPHIDPVYTCVGEPIILRASGGASYEWVGPGVNAVNKNKPDLEIKNASLTDAGDYKVYVQSAGGCVKESNIITVSIETKPVITITGPSQICSGTTAVLQAYAPNAKTYVWSPAEGVSDPATGTLTVSPKQTTVYTVTAITANRCEDSKTITLEVLPSPQAIAGPDKTVFEGKSVVLEAQAPNAGIYLWTPATGLDDPSKLNPVASPVDDVTYTLKAMSDNGCEPAFASVFVKVFKKVNIPTAFTPNGDGVNDTWNIKALETYPKSELKVFNRNGQTVFTTTGYSKPWNGGYNGYRLPTGTYYYILDLKDGEPIRSGWVFIAY</sequence>
<reference evidence="2 3" key="1">
    <citation type="submission" date="2018-10" db="EMBL/GenBank/DDBJ databases">
        <title>Genome sequencing of Mucilaginibacter sp. HYN0043.</title>
        <authorList>
            <person name="Kim M."/>
            <person name="Yi H."/>
        </authorList>
    </citation>
    <scope>NUCLEOTIDE SEQUENCE [LARGE SCALE GENOMIC DNA]</scope>
    <source>
        <strain evidence="2 3">HYN0043</strain>
    </source>
</reference>
<keyword evidence="3" id="KW-1185">Reference proteome</keyword>
<feature type="chain" id="PRO_5019826705" evidence="1">
    <location>
        <begin position="24"/>
        <end position="664"/>
    </location>
</feature>
<gene>
    <name evidence="2" type="ORF">HYN43_027095</name>
</gene>
<dbReference type="Gene3D" id="2.60.120.260">
    <property type="entry name" value="Galactose-binding domain-like"/>
    <property type="match status" value="1"/>
</dbReference>
<dbReference type="Proteomes" id="UP000270046">
    <property type="component" value="Chromosome"/>
</dbReference>
<dbReference type="NCBIfam" id="TIGR04131">
    <property type="entry name" value="Bac_Flav_CTERM"/>
    <property type="match status" value="1"/>
</dbReference>
<dbReference type="InterPro" id="IPR013783">
    <property type="entry name" value="Ig-like_fold"/>
</dbReference>
<feature type="signal peptide" evidence="1">
    <location>
        <begin position="1"/>
        <end position="23"/>
    </location>
</feature>
<dbReference type="InterPro" id="IPR026341">
    <property type="entry name" value="T9SS_type_B"/>
</dbReference>
<name>A0A494W4K8_9SPHI</name>
<protein>
    <submittedName>
        <fullName evidence="2">Gliding motility-associated C-terminal domain-containing protein</fullName>
    </submittedName>
</protein>
<dbReference type="Pfam" id="PF13585">
    <property type="entry name" value="CHU_C"/>
    <property type="match status" value="1"/>
</dbReference>
<dbReference type="Gene3D" id="2.60.40.10">
    <property type="entry name" value="Immunoglobulins"/>
    <property type="match status" value="1"/>
</dbReference>
<dbReference type="EMBL" id="CP032869">
    <property type="protein sequence ID" value="AYL98713.1"/>
    <property type="molecule type" value="Genomic_DNA"/>
</dbReference>
<dbReference type="KEGG" id="muh:HYN43_027095"/>
<evidence type="ECO:0000313" key="2">
    <source>
        <dbReference type="EMBL" id="AYL98713.1"/>
    </source>
</evidence>
<evidence type="ECO:0000256" key="1">
    <source>
        <dbReference type="SAM" id="SignalP"/>
    </source>
</evidence>
<proteinExistence type="predicted"/>